<keyword evidence="3" id="KW-1185">Reference proteome</keyword>
<proteinExistence type="predicted"/>
<keyword evidence="1" id="KW-1133">Transmembrane helix</keyword>
<keyword evidence="1" id="KW-0472">Membrane</keyword>
<dbReference type="Proteomes" id="UP000292858">
    <property type="component" value="Unassembled WGS sequence"/>
</dbReference>
<comment type="caution">
    <text evidence="2">The sequence shown here is derived from an EMBL/GenBank/DDBJ whole genome shotgun (WGS) entry which is preliminary data.</text>
</comment>
<dbReference type="EMBL" id="SIJL01000016">
    <property type="protein sequence ID" value="TBH16581.1"/>
    <property type="molecule type" value="Genomic_DNA"/>
</dbReference>
<dbReference type="OrthoDB" id="9940248at2"/>
<evidence type="ECO:0000313" key="2">
    <source>
        <dbReference type="EMBL" id="TBH16581.1"/>
    </source>
</evidence>
<accession>A0A4Q9AY28</accession>
<evidence type="ECO:0000313" key="3">
    <source>
        <dbReference type="Proteomes" id="UP000292858"/>
    </source>
</evidence>
<evidence type="ECO:0000256" key="1">
    <source>
        <dbReference type="SAM" id="Phobius"/>
    </source>
</evidence>
<feature type="transmembrane region" description="Helical" evidence="1">
    <location>
        <begin position="42"/>
        <end position="60"/>
    </location>
</feature>
<dbReference type="AlphaFoldDB" id="A0A4Q9AY28"/>
<sequence length="93" mass="10980">MLRKQNKLLARQAVGEVLRSRLFWLMVAGGVVLDLARGGTWLLYLAGAVLLFLLVLGTLFPRPYLFLPPDPEWWTYWETRKLREEVRRLRRGR</sequence>
<dbReference type="RefSeq" id="WP_130842497.1">
    <property type="nucleotide sequence ID" value="NZ_SIJL01000016.1"/>
</dbReference>
<gene>
    <name evidence="2" type="ORF">ETP66_10110</name>
</gene>
<organism evidence="2 3">
    <name type="scientific">Thermus thermamylovorans</name>
    <dbReference type="NCBI Taxonomy" id="2509362"/>
    <lineage>
        <taxon>Bacteria</taxon>
        <taxon>Thermotogati</taxon>
        <taxon>Deinococcota</taxon>
        <taxon>Deinococci</taxon>
        <taxon>Thermales</taxon>
        <taxon>Thermaceae</taxon>
        <taxon>Thermus</taxon>
    </lineage>
</organism>
<protein>
    <submittedName>
        <fullName evidence="2">Uncharacterized protein</fullName>
    </submittedName>
</protein>
<keyword evidence="1" id="KW-0812">Transmembrane</keyword>
<name>A0A4Q9AY28_9DEIN</name>
<reference evidence="2 3" key="1">
    <citation type="submission" date="2019-02" db="EMBL/GenBank/DDBJ databases">
        <title>Thermus sp. a novel from hot spring.</title>
        <authorList>
            <person name="Zhao Z."/>
        </authorList>
    </citation>
    <scope>NUCLEOTIDE SEQUENCE [LARGE SCALE GENOMIC DNA]</scope>
    <source>
        <strain evidence="2 3">CFH 72773T</strain>
    </source>
</reference>